<dbReference type="EC" id="1.11.1.7" evidence="3 12"/>
<dbReference type="InterPro" id="IPR002016">
    <property type="entry name" value="Haem_peroxidase"/>
</dbReference>
<comment type="similarity">
    <text evidence="2">Belongs to the peroxidase family. Ascorbate peroxidase subfamily.</text>
</comment>
<dbReference type="PROSITE" id="PS00435">
    <property type="entry name" value="PEROXIDASE_1"/>
    <property type="match status" value="1"/>
</dbReference>
<evidence type="ECO:0000313" key="16">
    <source>
        <dbReference type="Proteomes" id="UP001291926"/>
    </source>
</evidence>
<dbReference type="Pfam" id="PF00141">
    <property type="entry name" value="peroxidase"/>
    <property type="match status" value="1"/>
</dbReference>
<evidence type="ECO:0000256" key="1">
    <source>
        <dbReference type="ARBA" id="ARBA00000189"/>
    </source>
</evidence>
<comment type="function">
    <text evidence="12">Removal of H(2)O(2), oxidation of toxic reductants, biosynthesis and degradation of lignin, suberization, auxin catabolism, response to environmental stresses such as wounding, pathogen attack and oxidative stress.</text>
</comment>
<feature type="compositionally biased region" description="Basic and acidic residues" evidence="13">
    <location>
        <begin position="308"/>
        <end position="317"/>
    </location>
</feature>
<feature type="region of interest" description="Disordered" evidence="13">
    <location>
        <begin position="305"/>
        <end position="324"/>
    </location>
</feature>
<evidence type="ECO:0000256" key="9">
    <source>
        <dbReference type="ARBA" id="ARBA00023004"/>
    </source>
</evidence>
<dbReference type="PROSITE" id="PS51257">
    <property type="entry name" value="PROKAR_LIPOPROTEIN"/>
    <property type="match status" value="1"/>
</dbReference>
<evidence type="ECO:0000256" key="13">
    <source>
        <dbReference type="SAM" id="MobiDB-lite"/>
    </source>
</evidence>
<proteinExistence type="inferred from homology"/>
<keyword evidence="5 12" id="KW-0349">Heme</keyword>
<evidence type="ECO:0000256" key="12">
    <source>
        <dbReference type="RuleBase" id="RU362060"/>
    </source>
</evidence>
<keyword evidence="7 12" id="KW-0106">Calcium</keyword>
<evidence type="ECO:0000256" key="8">
    <source>
        <dbReference type="ARBA" id="ARBA00023002"/>
    </source>
</evidence>
<keyword evidence="6 12" id="KW-0479">Metal-binding</keyword>
<dbReference type="InterPro" id="IPR010255">
    <property type="entry name" value="Haem_peroxidase_sf"/>
</dbReference>
<dbReference type="EMBL" id="JAYDYQ010002152">
    <property type="protein sequence ID" value="KAK4487088.1"/>
    <property type="molecule type" value="Genomic_DNA"/>
</dbReference>
<evidence type="ECO:0000256" key="10">
    <source>
        <dbReference type="ARBA" id="ARBA00023157"/>
    </source>
</evidence>
<evidence type="ECO:0000256" key="2">
    <source>
        <dbReference type="ARBA" id="ARBA00006873"/>
    </source>
</evidence>
<keyword evidence="11" id="KW-0325">Glycoprotein</keyword>
<evidence type="ECO:0000256" key="11">
    <source>
        <dbReference type="ARBA" id="ARBA00023180"/>
    </source>
</evidence>
<dbReference type="PROSITE" id="PS50873">
    <property type="entry name" value="PEROXIDASE_4"/>
    <property type="match status" value="1"/>
</dbReference>
<organism evidence="15 16">
    <name type="scientific">Penstemon davidsonii</name>
    <dbReference type="NCBI Taxonomy" id="160366"/>
    <lineage>
        <taxon>Eukaryota</taxon>
        <taxon>Viridiplantae</taxon>
        <taxon>Streptophyta</taxon>
        <taxon>Embryophyta</taxon>
        <taxon>Tracheophyta</taxon>
        <taxon>Spermatophyta</taxon>
        <taxon>Magnoliopsida</taxon>
        <taxon>eudicotyledons</taxon>
        <taxon>Gunneridae</taxon>
        <taxon>Pentapetalae</taxon>
        <taxon>asterids</taxon>
        <taxon>lamiids</taxon>
        <taxon>Lamiales</taxon>
        <taxon>Plantaginaceae</taxon>
        <taxon>Cheloneae</taxon>
        <taxon>Penstemon</taxon>
    </lineage>
</organism>
<gene>
    <name evidence="15" type="ORF">RD792_006403</name>
</gene>
<sequence>MASSKNCFLTLSIVILLVGCANAQLSPNFYATTCPTLGVIVRNTMREAINRELRIGASILRLFFHDCFVNGCDGSILLDDTATFTGEKNAFPNRNSVRGFEVIDTIKTRVEAFCNATVSCADILALAARDGTNLLGGPTWQVPLGRRDALTASQSAANANLPAPTLNLAALISSFSAQGLSARDMVALSGSHSIGFAQCSSFRTRLNNDTNINPTFAANRRGVCPASGGDTNLASLDVQTPNRFDNNYYTNLITQRGLLHSDQELFNNGSQDSLVRSYSRNIAAFRNDFAAAMVRMGNISPLTGSNGEIRRNCRNQEETNEEDTEDLNALLMSWSHRQTDSDNNESNGSPLPLSSASIDDKFISNMEEEEEMAFELLHQMKNTLPSYGLKLNAENLLLDFFREKTKSGISKKMAGSFDER</sequence>
<dbReference type="PRINTS" id="PR00458">
    <property type="entry name" value="PEROXIDASE"/>
</dbReference>
<evidence type="ECO:0000256" key="5">
    <source>
        <dbReference type="ARBA" id="ARBA00022617"/>
    </source>
</evidence>
<name>A0ABR0DEC0_9LAMI</name>
<evidence type="ECO:0000256" key="3">
    <source>
        <dbReference type="ARBA" id="ARBA00012313"/>
    </source>
</evidence>
<keyword evidence="16" id="KW-1185">Reference proteome</keyword>
<comment type="cofactor">
    <cofactor evidence="12">
        <name>heme b</name>
        <dbReference type="ChEBI" id="CHEBI:60344"/>
    </cofactor>
    <text evidence="12">Binds 1 heme b (iron(II)-protoporphyrin IX) group per subunit.</text>
</comment>
<dbReference type="InterPro" id="IPR019794">
    <property type="entry name" value="Peroxidases_AS"/>
</dbReference>
<dbReference type="Gene3D" id="1.10.520.10">
    <property type="match status" value="1"/>
</dbReference>
<dbReference type="PROSITE" id="PS00436">
    <property type="entry name" value="PEROXIDASE_2"/>
    <property type="match status" value="1"/>
</dbReference>
<feature type="chain" id="PRO_5044958244" description="Peroxidase" evidence="12">
    <location>
        <begin position="24"/>
        <end position="420"/>
    </location>
</feature>
<evidence type="ECO:0000256" key="6">
    <source>
        <dbReference type="ARBA" id="ARBA00022723"/>
    </source>
</evidence>
<evidence type="ECO:0000259" key="14">
    <source>
        <dbReference type="PROSITE" id="PS50873"/>
    </source>
</evidence>
<dbReference type="PRINTS" id="PR00461">
    <property type="entry name" value="PLPEROXIDASE"/>
</dbReference>
<keyword evidence="8 12" id="KW-0560">Oxidoreductase</keyword>
<comment type="similarity">
    <text evidence="12">Belongs to the peroxidase family. Classical plant (class III) peroxidase subfamily.</text>
</comment>
<dbReference type="InterPro" id="IPR033905">
    <property type="entry name" value="Secretory_peroxidase"/>
</dbReference>
<keyword evidence="4 12" id="KW-0575">Peroxidase</keyword>
<comment type="caution">
    <text evidence="15">The sequence shown here is derived from an EMBL/GenBank/DDBJ whole genome shotgun (WGS) entry which is preliminary data.</text>
</comment>
<comment type="cofactor">
    <cofactor evidence="12">
        <name>Ca(2+)</name>
        <dbReference type="ChEBI" id="CHEBI:29108"/>
    </cofactor>
    <text evidence="12">Binds 2 calcium ions per subunit.</text>
</comment>
<keyword evidence="12" id="KW-0732">Signal</keyword>
<evidence type="ECO:0000313" key="15">
    <source>
        <dbReference type="EMBL" id="KAK4487088.1"/>
    </source>
</evidence>
<dbReference type="Gene3D" id="1.10.420.10">
    <property type="entry name" value="Peroxidase, domain 2"/>
    <property type="match status" value="1"/>
</dbReference>
<evidence type="ECO:0000256" key="4">
    <source>
        <dbReference type="ARBA" id="ARBA00022559"/>
    </source>
</evidence>
<comment type="subcellular location">
    <subcellularLocation>
        <location evidence="12">Secreted</location>
    </subcellularLocation>
</comment>
<dbReference type="CDD" id="cd00693">
    <property type="entry name" value="secretory_peroxidase"/>
    <property type="match status" value="1"/>
</dbReference>
<dbReference type="Proteomes" id="UP001291926">
    <property type="component" value="Unassembled WGS sequence"/>
</dbReference>
<protein>
    <recommendedName>
        <fullName evidence="3 12">Peroxidase</fullName>
        <ecNumber evidence="3 12">1.11.1.7</ecNumber>
    </recommendedName>
</protein>
<dbReference type="PANTHER" id="PTHR31388:SF5">
    <property type="entry name" value="PEROXIDASE"/>
    <property type="match status" value="1"/>
</dbReference>
<evidence type="ECO:0000256" key="7">
    <source>
        <dbReference type="ARBA" id="ARBA00022837"/>
    </source>
</evidence>
<feature type="domain" description="Plant heme peroxidase family profile" evidence="14">
    <location>
        <begin position="24"/>
        <end position="317"/>
    </location>
</feature>
<keyword evidence="10" id="KW-1015">Disulfide bond</keyword>
<keyword evidence="9 12" id="KW-0408">Iron</keyword>
<dbReference type="InterPro" id="IPR019793">
    <property type="entry name" value="Peroxidases_heam-ligand_BS"/>
</dbReference>
<comment type="catalytic activity">
    <reaction evidence="1 12">
        <text>2 a phenolic donor + H2O2 = 2 a phenolic radical donor + 2 H2O</text>
        <dbReference type="Rhea" id="RHEA:56136"/>
        <dbReference type="ChEBI" id="CHEBI:15377"/>
        <dbReference type="ChEBI" id="CHEBI:16240"/>
        <dbReference type="ChEBI" id="CHEBI:139520"/>
        <dbReference type="ChEBI" id="CHEBI:139521"/>
        <dbReference type="EC" id="1.11.1.7"/>
    </reaction>
</comment>
<dbReference type="SUPFAM" id="SSF48113">
    <property type="entry name" value="Heme-dependent peroxidases"/>
    <property type="match status" value="1"/>
</dbReference>
<accession>A0ABR0DEC0</accession>
<feature type="signal peptide" evidence="12">
    <location>
        <begin position="1"/>
        <end position="23"/>
    </location>
</feature>
<keyword evidence="12" id="KW-0376">Hydrogen peroxide</keyword>
<reference evidence="15 16" key="1">
    <citation type="journal article" date="2023" name="bioRxiv">
        <title>Genome report: Whole genome sequence and annotation of Penstemon davidsonii.</title>
        <authorList>
            <person name="Ostevik K.L."/>
            <person name="Alabady M."/>
            <person name="Zhang M."/>
            <person name="Rausher M.D."/>
        </authorList>
    </citation>
    <scope>NUCLEOTIDE SEQUENCE [LARGE SCALE GENOMIC DNA]</scope>
    <source>
        <strain evidence="15">DNT005</strain>
        <tissue evidence="15">Whole leaf</tissue>
    </source>
</reference>
<keyword evidence="12" id="KW-0964">Secreted</keyword>
<dbReference type="InterPro" id="IPR000823">
    <property type="entry name" value="Peroxidase_pln"/>
</dbReference>
<dbReference type="PANTHER" id="PTHR31388">
    <property type="entry name" value="PEROXIDASE 72-RELATED"/>
    <property type="match status" value="1"/>
</dbReference>